<proteinExistence type="predicted"/>
<protein>
    <submittedName>
        <fullName evidence="2">Uncharacterized protein</fullName>
    </submittedName>
</protein>
<evidence type="ECO:0000313" key="3">
    <source>
        <dbReference type="Proteomes" id="UP001223390"/>
    </source>
</evidence>
<organism evidence="2 3">
    <name type="scientific">Streptomyces katrae</name>
    <dbReference type="NCBI Taxonomy" id="68223"/>
    <lineage>
        <taxon>Bacteria</taxon>
        <taxon>Bacillati</taxon>
        <taxon>Actinomycetota</taxon>
        <taxon>Actinomycetes</taxon>
        <taxon>Kitasatosporales</taxon>
        <taxon>Streptomycetaceae</taxon>
        <taxon>Streptomyces</taxon>
    </lineage>
</organism>
<evidence type="ECO:0000256" key="1">
    <source>
        <dbReference type="SAM" id="MobiDB-lite"/>
    </source>
</evidence>
<gene>
    <name evidence="2" type="ORF">QEZ40_002545</name>
</gene>
<keyword evidence="3" id="KW-1185">Reference proteome</keyword>
<reference evidence="2 3" key="1">
    <citation type="submission" date="2023-05" db="EMBL/GenBank/DDBJ databases">
        <title>Sequencing and Assembly of Streptomyces sp. NP73.</title>
        <authorList>
            <person name="Konwar A.N."/>
            <person name="Saikia K."/>
            <person name="Thakur D."/>
        </authorList>
    </citation>
    <scope>NUCLEOTIDE SEQUENCE [LARGE SCALE GENOMIC DNA]</scope>
    <source>
        <strain evidence="2 3">NP73</strain>
    </source>
</reference>
<comment type="caution">
    <text evidence="2">The sequence shown here is derived from an EMBL/GenBank/DDBJ whole genome shotgun (WGS) entry which is preliminary data.</text>
</comment>
<dbReference type="EMBL" id="JASITI010000021">
    <property type="protein sequence ID" value="MDK9497604.1"/>
    <property type="molecule type" value="Genomic_DNA"/>
</dbReference>
<accession>A0ABT7GVH5</accession>
<sequence>MSTRDTRDDASRQDLAQLLVSAAELADAGLGDFTELASPSSDEDPPPMTAQTPELTAVLNRAFGDKAAREVRTSFVNSDSSIVVDEGVSERVAGAAAAWMADMRRVYAECASWTMSIGDDEITVRVVDPADDPGEPLKVEQRFGNEGDEALVRTMLAGSPGQQARITTLLVRQGDRALELTFRSLAGDPDGPEAARLATETSKFLELAPAKFLGLPPR</sequence>
<dbReference type="RefSeq" id="WP_285343345.1">
    <property type="nucleotide sequence ID" value="NZ_JASITI010000021.1"/>
</dbReference>
<evidence type="ECO:0000313" key="2">
    <source>
        <dbReference type="EMBL" id="MDK9497604.1"/>
    </source>
</evidence>
<feature type="region of interest" description="Disordered" evidence="1">
    <location>
        <begin position="31"/>
        <end position="50"/>
    </location>
</feature>
<dbReference type="Proteomes" id="UP001223390">
    <property type="component" value="Unassembled WGS sequence"/>
</dbReference>
<name>A0ABT7GVH5_9ACTN</name>